<dbReference type="GO" id="GO:0003700">
    <property type="term" value="F:DNA-binding transcription factor activity"/>
    <property type="evidence" value="ECO:0007669"/>
    <property type="project" value="InterPro"/>
</dbReference>
<keyword evidence="6" id="KW-1185">Reference proteome</keyword>
<dbReference type="PANTHER" id="PTHR43537">
    <property type="entry name" value="TRANSCRIPTIONAL REGULATOR, GNTR FAMILY"/>
    <property type="match status" value="1"/>
</dbReference>
<protein>
    <submittedName>
        <fullName evidence="5">DNA-binding GntR family transcriptional regulator</fullName>
    </submittedName>
</protein>
<evidence type="ECO:0000256" key="1">
    <source>
        <dbReference type="ARBA" id="ARBA00023015"/>
    </source>
</evidence>
<proteinExistence type="predicted"/>
<dbReference type="EMBL" id="JACIEZ010000001">
    <property type="protein sequence ID" value="MBB4062959.1"/>
    <property type="molecule type" value="Genomic_DNA"/>
</dbReference>
<dbReference type="Pfam" id="PF00392">
    <property type="entry name" value="GntR"/>
    <property type="match status" value="1"/>
</dbReference>
<dbReference type="Proteomes" id="UP000528286">
    <property type="component" value="Unassembled WGS sequence"/>
</dbReference>
<evidence type="ECO:0000313" key="5">
    <source>
        <dbReference type="EMBL" id="MBB4062959.1"/>
    </source>
</evidence>
<dbReference type="SUPFAM" id="SSF48008">
    <property type="entry name" value="GntR ligand-binding domain-like"/>
    <property type="match status" value="1"/>
</dbReference>
<reference evidence="5 6" key="1">
    <citation type="submission" date="2020-08" db="EMBL/GenBank/DDBJ databases">
        <title>Genomic Encyclopedia of Type Strains, Phase IV (KMG-IV): sequencing the most valuable type-strain genomes for metagenomic binning, comparative biology and taxonomic classification.</title>
        <authorList>
            <person name="Goeker M."/>
        </authorList>
    </citation>
    <scope>NUCLEOTIDE SEQUENCE [LARGE SCALE GENOMIC DNA]</scope>
    <source>
        <strain evidence="5 6">DSM 29853</strain>
    </source>
</reference>
<keyword evidence="3" id="KW-0804">Transcription</keyword>
<evidence type="ECO:0000256" key="3">
    <source>
        <dbReference type="ARBA" id="ARBA00023163"/>
    </source>
</evidence>
<dbReference type="InterPro" id="IPR036390">
    <property type="entry name" value="WH_DNA-bd_sf"/>
</dbReference>
<dbReference type="SMART" id="SM00345">
    <property type="entry name" value="HTH_GNTR"/>
    <property type="match status" value="1"/>
</dbReference>
<sequence length="218" mass="24047">MGNQTDLIVNHIVKSIEDGRLNPGDVIEEKALVSEFGVSRTPVREALLQLDAVGILKRKPRGGAEVFRPTLEEFLAILEVHGKLEGHAAALAARRLSPADAMALDMACSACDGHAMIYGDDKPDLYYQHNLEFHRTIAIASHNDVLLDLIRTNGRKLLAYYRARYRYKGSIGKSATEHRQIAQLILDRDSAAAEALMVSHVTFDSVTAMDLLAVLFKP</sequence>
<keyword evidence="2 5" id="KW-0238">DNA-binding</keyword>
<dbReference type="InterPro" id="IPR036388">
    <property type="entry name" value="WH-like_DNA-bd_sf"/>
</dbReference>
<dbReference type="CDD" id="cd07377">
    <property type="entry name" value="WHTH_GntR"/>
    <property type="match status" value="1"/>
</dbReference>
<dbReference type="SUPFAM" id="SSF46785">
    <property type="entry name" value="Winged helix' DNA-binding domain"/>
    <property type="match status" value="1"/>
</dbReference>
<dbReference type="AlphaFoldDB" id="A0A7W6J1C3"/>
<dbReference type="Gene3D" id="1.20.120.530">
    <property type="entry name" value="GntR ligand-binding domain-like"/>
    <property type="match status" value="1"/>
</dbReference>
<evidence type="ECO:0000313" key="6">
    <source>
        <dbReference type="Proteomes" id="UP000528286"/>
    </source>
</evidence>
<evidence type="ECO:0000259" key="4">
    <source>
        <dbReference type="PROSITE" id="PS50949"/>
    </source>
</evidence>
<keyword evidence="1" id="KW-0805">Transcription regulation</keyword>
<dbReference type="GO" id="GO:0003677">
    <property type="term" value="F:DNA binding"/>
    <property type="evidence" value="ECO:0007669"/>
    <property type="project" value="UniProtKB-KW"/>
</dbReference>
<dbReference type="PANTHER" id="PTHR43537:SF49">
    <property type="entry name" value="TRANSCRIPTIONAL REGULATORY PROTEIN"/>
    <property type="match status" value="1"/>
</dbReference>
<organism evidence="5 6">
    <name type="scientific">Gellertiella hungarica</name>
    <dbReference type="NCBI Taxonomy" id="1572859"/>
    <lineage>
        <taxon>Bacteria</taxon>
        <taxon>Pseudomonadati</taxon>
        <taxon>Pseudomonadota</taxon>
        <taxon>Alphaproteobacteria</taxon>
        <taxon>Hyphomicrobiales</taxon>
        <taxon>Rhizobiaceae</taxon>
        <taxon>Gellertiella</taxon>
    </lineage>
</organism>
<dbReference type="PRINTS" id="PR00035">
    <property type="entry name" value="HTHGNTR"/>
</dbReference>
<dbReference type="SMART" id="SM00895">
    <property type="entry name" value="FCD"/>
    <property type="match status" value="1"/>
</dbReference>
<evidence type="ECO:0000256" key="2">
    <source>
        <dbReference type="ARBA" id="ARBA00023125"/>
    </source>
</evidence>
<name>A0A7W6J1C3_9HYPH</name>
<gene>
    <name evidence="5" type="ORF">GGR23_000120</name>
</gene>
<dbReference type="InterPro" id="IPR008920">
    <property type="entry name" value="TF_FadR/GntR_C"/>
</dbReference>
<dbReference type="InterPro" id="IPR011711">
    <property type="entry name" value="GntR_C"/>
</dbReference>
<comment type="caution">
    <text evidence="5">The sequence shown here is derived from an EMBL/GenBank/DDBJ whole genome shotgun (WGS) entry which is preliminary data.</text>
</comment>
<dbReference type="Pfam" id="PF07729">
    <property type="entry name" value="FCD"/>
    <property type="match status" value="1"/>
</dbReference>
<dbReference type="Gene3D" id="1.10.10.10">
    <property type="entry name" value="Winged helix-like DNA-binding domain superfamily/Winged helix DNA-binding domain"/>
    <property type="match status" value="1"/>
</dbReference>
<dbReference type="PROSITE" id="PS50949">
    <property type="entry name" value="HTH_GNTR"/>
    <property type="match status" value="1"/>
</dbReference>
<feature type="domain" description="HTH gntR-type" evidence="4">
    <location>
        <begin position="2"/>
        <end position="69"/>
    </location>
</feature>
<dbReference type="InterPro" id="IPR000524">
    <property type="entry name" value="Tscrpt_reg_HTH_GntR"/>
</dbReference>
<dbReference type="RefSeq" id="WP_183364154.1">
    <property type="nucleotide sequence ID" value="NZ_JACIEZ010000001.1"/>
</dbReference>
<accession>A0A7W6J1C3</accession>